<keyword evidence="6" id="KW-1185">Reference proteome</keyword>
<evidence type="ECO:0000256" key="3">
    <source>
        <dbReference type="RuleBase" id="RU003718"/>
    </source>
</evidence>
<dbReference type="FunFam" id="3.40.50.2000:FF:000108">
    <property type="entry name" value="UDP-glycosyltransferase 83A1"/>
    <property type="match status" value="1"/>
</dbReference>
<dbReference type="AlphaFoldDB" id="A0A022RYZ0"/>
<gene>
    <name evidence="5" type="ORF">MIMGU_mgv1a020666mg</name>
</gene>
<dbReference type="EMBL" id="KI630214">
    <property type="protein sequence ID" value="EYU44185.1"/>
    <property type="molecule type" value="Genomic_DNA"/>
</dbReference>
<dbReference type="eggNOG" id="KOG1192">
    <property type="taxonomic scope" value="Eukaryota"/>
</dbReference>
<dbReference type="SUPFAM" id="SSF53756">
    <property type="entry name" value="UDP-Glycosyltransferase/glycogen phosphorylase"/>
    <property type="match status" value="1"/>
</dbReference>
<dbReference type="InterPro" id="IPR035595">
    <property type="entry name" value="UDP_glycos_trans_CS"/>
</dbReference>
<dbReference type="EC" id="2.4.1.-" evidence="4"/>
<dbReference type="OMA" id="IRIPEMI"/>
<protein>
    <recommendedName>
        <fullName evidence="4">Glycosyltransferase</fullName>
        <ecNumber evidence="4">2.4.1.-</ecNumber>
    </recommendedName>
</protein>
<keyword evidence="3" id="KW-0328">Glycosyltransferase</keyword>
<dbReference type="Pfam" id="PF00201">
    <property type="entry name" value="UDPGT"/>
    <property type="match status" value="1"/>
</dbReference>
<evidence type="ECO:0000256" key="2">
    <source>
        <dbReference type="ARBA" id="ARBA00022679"/>
    </source>
</evidence>
<dbReference type="CDD" id="cd03784">
    <property type="entry name" value="GT1_Gtf-like"/>
    <property type="match status" value="1"/>
</dbReference>
<dbReference type="KEGG" id="egt:105974643"/>
<evidence type="ECO:0000256" key="4">
    <source>
        <dbReference type="RuleBase" id="RU362057"/>
    </source>
</evidence>
<evidence type="ECO:0000313" key="5">
    <source>
        <dbReference type="EMBL" id="EYU44185.1"/>
    </source>
</evidence>
<sequence length="460" mass="51392">MERKPHVVAIPYPAQGHVIPMMKVAQYLAENGLKVTFVNTEFNHQRVTKALSQTGNIHELVNLVSIPDGLESWEDRNEHGKLAEASVKIMPKELENLIQEMNRTESDDIITCVLVDFYMAGILPVVEKFGIKRAAFLPAPVALLALTLNVQKLVDDGIVDADGTPLTNQPIQLAPLMPKMSPMNFAWACFPDPSMGKPIFQSIIQNNESSKLIQRLICNSSTELEQPALNFIPNCSPIGPLLPSSHRLGKSAGHFWPEDSTCLAWLDQQPPNSVVYVAFGSFTVFDAIQFEELALGLESTNRPFLWVVRQDTNRDNEIEEAYPAGFAERVKNRGKMVGWSPQEQVLSHPAVACFISHCGWNSTVEGIGNGVPLLCWPYFADQFLNRSYIVDHWGVGLGLEKDETGIVRKEEIRVNVERIFDDEGYKSRAVKLQAKIFSSAHEGGSSHLNFHSFINWIKDN</sequence>
<organism evidence="5 6">
    <name type="scientific">Erythranthe guttata</name>
    <name type="common">Yellow monkey flower</name>
    <name type="synonym">Mimulus guttatus</name>
    <dbReference type="NCBI Taxonomy" id="4155"/>
    <lineage>
        <taxon>Eukaryota</taxon>
        <taxon>Viridiplantae</taxon>
        <taxon>Streptophyta</taxon>
        <taxon>Embryophyta</taxon>
        <taxon>Tracheophyta</taxon>
        <taxon>Spermatophyta</taxon>
        <taxon>Magnoliopsida</taxon>
        <taxon>eudicotyledons</taxon>
        <taxon>Gunneridae</taxon>
        <taxon>Pentapetalae</taxon>
        <taxon>asterids</taxon>
        <taxon>lamiids</taxon>
        <taxon>Lamiales</taxon>
        <taxon>Phrymaceae</taxon>
        <taxon>Erythranthe</taxon>
    </lineage>
</organism>
<keyword evidence="2 3" id="KW-0808">Transferase</keyword>
<evidence type="ECO:0000313" key="6">
    <source>
        <dbReference type="Proteomes" id="UP000030748"/>
    </source>
</evidence>
<dbReference type="Proteomes" id="UP000030748">
    <property type="component" value="Unassembled WGS sequence"/>
</dbReference>
<dbReference type="PROSITE" id="PS00375">
    <property type="entry name" value="UDPGT"/>
    <property type="match status" value="1"/>
</dbReference>
<evidence type="ECO:0000256" key="1">
    <source>
        <dbReference type="ARBA" id="ARBA00009995"/>
    </source>
</evidence>
<dbReference type="InterPro" id="IPR002213">
    <property type="entry name" value="UDP_glucos_trans"/>
</dbReference>
<comment type="similarity">
    <text evidence="1 3">Belongs to the UDP-glycosyltransferase family.</text>
</comment>
<dbReference type="OrthoDB" id="5835829at2759"/>
<dbReference type="GO" id="GO:0035251">
    <property type="term" value="F:UDP-glucosyltransferase activity"/>
    <property type="evidence" value="ECO:0000318"/>
    <property type="project" value="GO_Central"/>
</dbReference>
<accession>A0A022RYZ0</accession>
<dbReference type="Gene3D" id="3.40.50.2000">
    <property type="entry name" value="Glycogen Phosphorylase B"/>
    <property type="match status" value="2"/>
</dbReference>
<dbReference type="FunFam" id="3.40.50.2000:FF:000061">
    <property type="entry name" value="UDP-glycosyltransferase 83A1"/>
    <property type="match status" value="1"/>
</dbReference>
<reference evidence="5 6" key="1">
    <citation type="journal article" date="2013" name="Proc. Natl. Acad. Sci. U.S.A.">
        <title>Fine-scale variation in meiotic recombination in Mimulus inferred from population shotgun sequencing.</title>
        <authorList>
            <person name="Hellsten U."/>
            <person name="Wright K.M."/>
            <person name="Jenkins J."/>
            <person name="Shu S."/>
            <person name="Yuan Y."/>
            <person name="Wessler S.R."/>
            <person name="Schmutz J."/>
            <person name="Willis J.H."/>
            <person name="Rokhsar D.S."/>
        </authorList>
    </citation>
    <scope>NUCLEOTIDE SEQUENCE [LARGE SCALE GENOMIC DNA]</scope>
    <source>
        <strain evidence="6">cv. DUN x IM62</strain>
    </source>
</reference>
<dbReference type="PANTHER" id="PTHR11926">
    <property type="entry name" value="GLUCOSYL/GLUCURONOSYL TRANSFERASES"/>
    <property type="match status" value="1"/>
</dbReference>
<proteinExistence type="inferred from homology"/>
<name>A0A022RYZ0_ERYGU</name>
<dbReference type="PANTHER" id="PTHR11926:SF1412">
    <property type="entry name" value="UDP-GLYCOSYLTRANSFERASE 83A1-LIKE"/>
    <property type="match status" value="1"/>
</dbReference>